<dbReference type="AlphaFoldDB" id="A0A2P8GV91"/>
<organism evidence="2 4">
    <name type="scientific">Labedella gwakjiensis</name>
    <dbReference type="NCBI Taxonomy" id="390269"/>
    <lineage>
        <taxon>Bacteria</taxon>
        <taxon>Bacillati</taxon>
        <taxon>Actinomycetota</taxon>
        <taxon>Actinomycetes</taxon>
        <taxon>Micrococcales</taxon>
        <taxon>Microbacteriaceae</taxon>
        <taxon>Labedella</taxon>
    </lineage>
</organism>
<dbReference type="Proteomes" id="UP000241203">
    <property type="component" value="Unassembled WGS sequence"/>
</dbReference>
<evidence type="ECO:0000313" key="3">
    <source>
        <dbReference type="EMBL" id="RUQ87540.1"/>
    </source>
</evidence>
<dbReference type="Proteomes" id="UP000268291">
    <property type="component" value="Unassembled WGS sequence"/>
</dbReference>
<name>A0A2P8GV91_9MICO</name>
<proteinExistence type="predicted"/>
<evidence type="ECO:0000313" key="5">
    <source>
        <dbReference type="Proteomes" id="UP000268291"/>
    </source>
</evidence>
<feature type="region of interest" description="Disordered" evidence="1">
    <location>
        <begin position="1"/>
        <end position="29"/>
    </location>
</feature>
<comment type="caution">
    <text evidence="2">The sequence shown here is derived from an EMBL/GenBank/DDBJ whole genome shotgun (WGS) entry which is preliminary data.</text>
</comment>
<sequence length="91" mass="10052">MTSDRQMQPGETYTAIFEGGPFDGQTEDRPSIDGGYEEVVEQIAAVDTKEMIDVYRAVKSHEVGEKIHVTYRWDQQGSQTAPAAEDRDGGA</sequence>
<dbReference type="EMBL" id="PYAU01000001">
    <property type="protein sequence ID" value="PSL37890.1"/>
    <property type="molecule type" value="Genomic_DNA"/>
</dbReference>
<keyword evidence="5" id="KW-1185">Reference proteome</keyword>
<reference evidence="2 4" key="1">
    <citation type="submission" date="2018-03" db="EMBL/GenBank/DDBJ databases">
        <title>Genomic Encyclopedia of Archaeal and Bacterial Type Strains, Phase II (KMG-II): from individual species to whole genera.</title>
        <authorList>
            <person name="Goeker M."/>
        </authorList>
    </citation>
    <scope>NUCLEOTIDE SEQUENCE [LARGE SCALE GENOMIC DNA]</scope>
    <source>
        <strain evidence="2 4">DSM 21548</strain>
    </source>
</reference>
<evidence type="ECO:0000313" key="4">
    <source>
        <dbReference type="Proteomes" id="UP000241203"/>
    </source>
</evidence>
<protein>
    <submittedName>
        <fullName evidence="2">Uncharacterized protein</fullName>
    </submittedName>
</protein>
<dbReference type="EMBL" id="RZGY01000001">
    <property type="protein sequence ID" value="RUQ87540.1"/>
    <property type="molecule type" value="Genomic_DNA"/>
</dbReference>
<gene>
    <name evidence="2" type="ORF">CLV49_1497</name>
    <name evidence="3" type="ORF">ELQ93_11715</name>
</gene>
<dbReference type="RefSeq" id="WP_127054400.1">
    <property type="nucleotide sequence ID" value="NZ_PYAU01000001.1"/>
</dbReference>
<dbReference type="OrthoDB" id="5120845at2"/>
<reference evidence="3 5" key="2">
    <citation type="submission" date="2018-12" db="EMBL/GenBank/DDBJ databases">
        <authorList>
            <person name="hu s."/>
            <person name="Xu Y."/>
            <person name="Xu B."/>
            <person name="Li F."/>
        </authorList>
    </citation>
    <scope>NUCLEOTIDE SEQUENCE [LARGE SCALE GENOMIC DNA]</scope>
    <source>
        <strain evidence="3 5">KSW2-17</strain>
    </source>
</reference>
<evidence type="ECO:0000256" key="1">
    <source>
        <dbReference type="SAM" id="MobiDB-lite"/>
    </source>
</evidence>
<accession>A0A2P8GV91</accession>
<evidence type="ECO:0000313" key="2">
    <source>
        <dbReference type="EMBL" id="PSL37890.1"/>
    </source>
</evidence>
<feature type="compositionally biased region" description="Polar residues" evidence="1">
    <location>
        <begin position="1"/>
        <end position="11"/>
    </location>
</feature>